<dbReference type="Proteomes" id="UP001241603">
    <property type="component" value="Unassembled WGS sequence"/>
</dbReference>
<dbReference type="InterPro" id="IPR000182">
    <property type="entry name" value="GNAT_dom"/>
</dbReference>
<evidence type="ECO:0000259" key="3">
    <source>
        <dbReference type="PROSITE" id="PS51186"/>
    </source>
</evidence>
<evidence type="ECO:0000256" key="2">
    <source>
        <dbReference type="ARBA" id="ARBA00023315"/>
    </source>
</evidence>
<protein>
    <submittedName>
        <fullName evidence="4">GNAT superfamily N-acetyltransferase</fullName>
    </submittedName>
</protein>
<dbReference type="Pfam" id="PF00583">
    <property type="entry name" value="Acetyltransf_1"/>
    <property type="match status" value="1"/>
</dbReference>
<feature type="domain" description="N-acetyltransferase" evidence="3">
    <location>
        <begin position="32"/>
        <end position="194"/>
    </location>
</feature>
<sequence>MMASIPLDLDGYTDLPPGLIANVVTYLEMPSPTIRPARPAPELSVRRIMSPTLDEYRALYRRIGHDWLWFSRIRMPDETLRAMLEDPNTEVYFLERDGAPIGLAELRRAKPEAGNVEIGMFGVVPEARGSGAGSVLMASALESAWRGDTRRVWLHTCTFDDPAAIHFYRKHGFQPFKFAIEVSEDPRLLGLLPPTAGRHVALIEPKQAG</sequence>
<dbReference type="PANTHER" id="PTHR43800">
    <property type="entry name" value="PEPTIDYL-LYSINE N-ACETYLTRANSFERASE YJAB"/>
    <property type="match status" value="1"/>
</dbReference>
<dbReference type="SUPFAM" id="SSF55729">
    <property type="entry name" value="Acyl-CoA N-acyltransferases (Nat)"/>
    <property type="match status" value="1"/>
</dbReference>
<keyword evidence="5" id="KW-1185">Reference proteome</keyword>
<reference evidence="4 5" key="1">
    <citation type="submission" date="2023-07" db="EMBL/GenBank/DDBJ databases">
        <title>Genomic Encyclopedia of Type Strains, Phase IV (KMG-IV): sequencing the most valuable type-strain genomes for metagenomic binning, comparative biology and taxonomic classification.</title>
        <authorList>
            <person name="Goeker M."/>
        </authorList>
    </citation>
    <scope>NUCLEOTIDE SEQUENCE [LARGE SCALE GENOMIC DNA]</scope>
    <source>
        <strain evidence="4 5">B6-8</strain>
    </source>
</reference>
<dbReference type="EMBL" id="JAUSVO010000004">
    <property type="protein sequence ID" value="MDQ0439039.1"/>
    <property type="molecule type" value="Genomic_DNA"/>
</dbReference>
<evidence type="ECO:0000256" key="1">
    <source>
        <dbReference type="ARBA" id="ARBA00022679"/>
    </source>
</evidence>
<organism evidence="4 5">
    <name type="scientific">Kaistia dalseonensis</name>
    <dbReference type="NCBI Taxonomy" id="410840"/>
    <lineage>
        <taxon>Bacteria</taxon>
        <taxon>Pseudomonadati</taxon>
        <taxon>Pseudomonadota</taxon>
        <taxon>Alphaproteobacteria</taxon>
        <taxon>Hyphomicrobiales</taxon>
        <taxon>Kaistiaceae</taxon>
        <taxon>Kaistia</taxon>
    </lineage>
</organism>
<dbReference type="Gene3D" id="3.40.630.30">
    <property type="match status" value="1"/>
</dbReference>
<accession>A0ABU0H9N9</accession>
<dbReference type="RefSeq" id="WP_266349907.1">
    <property type="nucleotide sequence ID" value="NZ_JAPKNG010000004.1"/>
</dbReference>
<dbReference type="PANTHER" id="PTHR43800:SF1">
    <property type="entry name" value="PEPTIDYL-LYSINE N-ACETYLTRANSFERASE YJAB"/>
    <property type="match status" value="1"/>
</dbReference>
<evidence type="ECO:0000313" key="5">
    <source>
        <dbReference type="Proteomes" id="UP001241603"/>
    </source>
</evidence>
<dbReference type="InterPro" id="IPR016181">
    <property type="entry name" value="Acyl_CoA_acyltransferase"/>
</dbReference>
<keyword evidence="2" id="KW-0012">Acyltransferase</keyword>
<evidence type="ECO:0000313" key="4">
    <source>
        <dbReference type="EMBL" id="MDQ0439039.1"/>
    </source>
</evidence>
<name>A0ABU0H9N9_9HYPH</name>
<keyword evidence="1" id="KW-0808">Transferase</keyword>
<dbReference type="CDD" id="cd04301">
    <property type="entry name" value="NAT_SF"/>
    <property type="match status" value="1"/>
</dbReference>
<gene>
    <name evidence="4" type="ORF">QO014_003434</name>
</gene>
<proteinExistence type="predicted"/>
<comment type="caution">
    <text evidence="4">The sequence shown here is derived from an EMBL/GenBank/DDBJ whole genome shotgun (WGS) entry which is preliminary data.</text>
</comment>
<dbReference type="PROSITE" id="PS51186">
    <property type="entry name" value="GNAT"/>
    <property type="match status" value="1"/>
</dbReference>